<dbReference type="InterPro" id="IPR013103">
    <property type="entry name" value="RVT_2"/>
</dbReference>
<accession>A0A9Q3F4T6</accession>
<sequence length="315" mass="35951">MPVLARPKSTTAFPTQGQPLENLLKIQPNPAQIYPFGAWEIVHILSEKQDKLQDRARESILLTLPKSGHGWILYNPSTKIFFKSSSVTFVDYKFLLLPFSRKKGGLPFILIHLKLGEPSDLLIPKTICTALASSSRSEWLLTANKELETFEKCNVWAPVLPTKGTKVLGEKWVFYIKHQANGSIEIFKAHYVVHGFSQHPAVDCFDFYAPTASKNSLRLLLEMKVQYHMSLSDFDLSPAYLYSPIDEDIFVQAPVELWPEWNGKVMKLKKALYGIKEAATCWWKFSLNVMHRLGFEGSKVEPALYMFFGVMRSFL</sequence>
<keyword evidence="4" id="KW-1185">Reference proteome</keyword>
<proteinExistence type="predicted"/>
<evidence type="ECO:0000259" key="2">
    <source>
        <dbReference type="Pfam" id="PF25597"/>
    </source>
</evidence>
<dbReference type="InterPro" id="IPR057670">
    <property type="entry name" value="SH3_retrovirus"/>
</dbReference>
<feature type="domain" description="Retroviral polymerase SH3-like" evidence="2">
    <location>
        <begin position="42"/>
        <end position="92"/>
    </location>
</feature>
<dbReference type="OrthoDB" id="1917367at2759"/>
<organism evidence="3 4">
    <name type="scientific">Austropuccinia psidii MF-1</name>
    <dbReference type="NCBI Taxonomy" id="1389203"/>
    <lineage>
        <taxon>Eukaryota</taxon>
        <taxon>Fungi</taxon>
        <taxon>Dikarya</taxon>
        <taxon>Basidiomycota</taxon>
        <taxon>Pucciniomycotina</taxon>
        <taxon>Pucciniomycetes</taxon>
        <taxon>Pucciniales</taxon>
        <taxon>Sphaerophragmiaceae</taxon>
        <taxon>Austropuccinia</taxon>
    </lineage>
</organism>
<dbReference type="Pfam" id="PF07727">
    <property type="entry name" value="RVT_2"/>
    <property type="match status" value="1"/>
</dbReference>
<name>A0A9Q3F4T6_9BASI</name>
<dbReference type="EMBL" id="AVOT02039739">
    <property type="protein sequence ID" value="MBW0534840.1"/>
    <property type="molecule type" value="Genomic_DNA"/>
</dbReference>
<comment type="caution">
    <text evidence="3">The sequence shown here is derived from an EMBL/GenBank/DDBJ whole genome shotgun (WGS) entry which is preliminary data.</text>
</comment>
<dbReference type="Pfam" id="PF25597">
    <property type="entry name" value="SH3_retrovirus"/>
    <property type="match status" value="1"/>
</dbReference>
<dbReference type="Proteomes" id="UP000765509">
    <property type="component" value="Unassembled WGS sequence"/>
</dbReference>
<evidence type="ECO:0008006" key="5">
    <source>
        <dbReference type="Google" id="ProtNLM"/>
    </source>
</evidence>
<protein>
    <recommendedName>
        <fullName evidence="5">Reverse transcriptase Ty1/copia-type domain-containing protein</fullName>
    </recommendedName>
</protein>
<evidence type="ECO:0000313" key="4">
    <source>
        <dbReference type="Proteomes" id="UP000765509"/>
    </source>
</evidence>
<reference evidence="3" key="1">
    <citation type="submission" date="2021-03" db="EMBL/GenBank/DDBJ databases">
        <title>Draft genome sequence of rust myrtle Austropuccinia psidii MF-1, a brazilian biotype.</title>
        <authorList>
            <person name="Quecine M.C."/>
            <person name="Pachon D.M.R."/>
            <person name="Bonatelli M.L."/>
            <person name="Correr F.H."/>
            <person name="Franceschini L.M."/>
            <person name="Leite T.F."/>
            <person name="Margarido G.R.A."/>
            <person name="Almeida C.A."/>
            <person name="Ferrarezi J.A."/>
            <person name="Labate C.A."/>
        </authorList>
    </citation>
    <scope>NUCLEOTIDE SEQUENCE</scope>
    <source>
        <strain evidence="3">MF-1</strain>
    </source>
</reference>
<evidence type="ECO:0000259" key="1">
    <source>
        <dbReference type="Pfam" id="PF07727"/>
    </source>
</evidence>
<dbReference type="AlphaFoldDB" id="A0A9Q3F4T6"/>
<feature type="domain" description="Reverse transcriptase Ty1/copia-type" evidence="1">
    <location>
        <begin position="154"/>
        <end position="306"/>
    </location>
</feature>
<gene>
    <name evidence="3" type="ORF">O181_074555</name>
</gene>
<evidence type="ECO:0000313" key="3">
    <source>
        <dbReference type="EMBL" id="MBW0534840.1"/>
    </source>
</evidence>